<evidence type="ECO:0000256" key="1">
    <source>
        <dbReference type="SAM" id="MobiDB-lite"/>
    </source>
</evidence>
<comment type="caution">
    <text evidence="2">The sequence shown here is derived from an EMBL/GenBank/DDBJ whole genome shotgun (WGS) entry which is preliminary data.</text>
</comment>
<evidence type="ECO:0008006" key="4">
    <source>
        <dbReference type="Google" id="ProtNLM"/>
    </source>
</evidence>
<accession>A0ABR5AXV8</accession>
<name>A0ABR5AXV8_BACBA</name>
<organism evidence="2 3">
    <name type="scientific">Bacillus badius</name>
    <dbReference type="NCBI Taxonomy" id="1455"/>
    <lineage>
        <taxon>Bacteria</taxon>
        <taxon>Bacillati</taxon>
        <taxon>Bacillota</taxon>
        <taxon>Bacilli</taxon>
        <taxon>Bacillales</taxon>
        <taxon>Bacillaceae</taxon>
        <taxon>Pseudobacillus</taxon>
    </lineage>
</organism>
<keyword evidence="3" id="KW-1185">Reference proteome</keyword>
<evidence type="ECO:0000313" key="2">
    <source>
        <dbReference type="EMBL" id="KIL79580.1"/>
    </source>
</evidence>
<dbReference type="EMBL" id="JXLP01000002">
    <property type="protein sequence ID" value="KIL79580.1"/>
    <property type="molecule type" value="Genomic_DNA"/>
</dbReference>
<reference evidence="2 3" key="1">
    <citation type="submission" date="2015-01" db="EMBL/GenBank/DDBJ databases">
        <title>Genome Assembly of Bacillus badius MTCC 1458.</title>
        <authorList>
            <person name="Verma A."/>
            <person name="Khatri I."/>
            <person name="Mual P."/>
            <person name="Subramanian S."/>
            <person name="Krishnamurthi S."/>
        </authorList>
    </citation>
    <scope>NUCLEOTIDE SEQUENCE [LARGE SCALE GENOMIC DNA]</scope>
    <source>
        <strain evidence="2 3">MTCC 1458</strain>
    </source>
</reference>
<evidence type="ECO:0000313" key="3">
    <source>
        <dbReference type="Proteomes" id="UP000031982"/>
    </source>
</evidence>
<protein>
    <recommendedName>
        <fullName evidence="4">Phage portal protein</fullName>
    </recommendedName>
</protein>
<feature type="compositionally biased region" description="Acidic residues" evidence="1">
    <location>
        <begin position="504"/>
        <end position="519"/>
    </location>
</feature>
<proteinExistence type="predicted"/>
<dbReference type="RefSeq" id="WP_052477246.1">
    <property type="nucleotide sequence ID" value="NZ_JARTHD010000016.1"/>
</dbReference>
<gene>
    <name evidence="2" type="ORF">SD77_2034</name>
</gene>
<feature type="region of interest" description="Disordered" evidence="1">
    <location>
        <begin position="500"/>
        <end position="519"/>
    </location>
</feature>
<dbReference type="Proteomes" id="UP000031982">
    <property type="component" value="Unassembled WGS sequence"/>
</dbReference>
<sequence length="519" mass="59358">MIDWTKKEWNKSTITDVHGNVFFYRDLYEGKHAEIFSRAKNLIEQGEIIDNITEGSVKAKNVQTPYIMANVSRLIPEIPAMLVSRSIGQINSSLNTKAEQLAAMGKETADLIDGPEGNEANNTVYDLQQELIEQIVKNSNLTFEHWTNIVQQQLDGGLVGVPWMDDDGIRIDFKQRDVYFPHDDGKGVDLVYEREFNSDRYLHVYRERVERGNLLTTNRLYKLKEGSGQLTELDESTTKELLGLDVLDRVFEGRSRPFVEYWANEKTFMNPLGRSCLKNQEGKQDEINWTLTRNAITFERNGKPRIAVSKEIFTALQEAALQRYGPGGESRIDHRDLEVVTFDEEGKAMEIIQIDVTKIGDLTWVKDLMKLMLMETSTSEKAVDFYLGEGSKQAAQSGIAKFYDLFVSITKAEQIQKEYVYFLQNLFENCLWLANQDNSSVLIERPEIQTRAMVPISRQELLEENAKAYTDGVQSLETTIKAIHPHAADDWIQEEIERIKAEGEIDDNPYPDDGGDEQL</sequence>